<protein>
    <submittedName>
        <fullName evidence="1">Uncharacterized protein</fullName>
    </submittedName>
</protein>
<gene>
    <name evidence="1" type="ORF">E8E13_006123</name>
</gene>
<dbReference type="OrthoDB" id="5405126at2759"/>
<proteinExistence type="predicted"/>
<organism evidence="1 2">
    <name type="scientific">Curvularia kusanoi</name>
    <name type="common">Cochliobolus kusanoi</name>
    <dbReference type="NCBI Taxonomy" id="90978"/>
    <lineage>
        <taxon>Eukaryota</taxon>
        <taxon>Fungi</taxon>
        <taxon>Dikarya</taxon>
        <taxon>Ascomycota</taxon>
        <taxon>Pezizomycotina</taxon>
        <taxon>Dothideomycetes</taxon>
        <taxon>Pleosporomycetidae</taxon>
        <taxon>Pleosporales</taxon>
        <taxon>Pleosporineae</taxon>
        <taxon>Pleosporaceae</taxon>
        <taxon>Curvularia</taxon>
    </lineage>
</organism>
<dbReference type="Proteomes" id="UP000801428">
    <property type="component" value="Unassembled WGS sequence"/>
</dbReference>
<comment type="caution">
    <text evidence="1">The sequence shown here is derived from an EMBL/GenBank/DDBJ whole genome shotgun (WGS) entry which is preliminary data.</text>
</comment>
<reference evidence="1" key="1">
    <citation type="submission" date="2019-04" db="EMBL/GenBank/DDBJ databases">
        <title>Sequencing of skin fungus with MAO and IRED activity.</title>
        <authorList>
            <person name="Marsaioli A.J."/>
            <person name="Bonatto J.M.C."/>
            <person name="Reis Junior O."/>
        </authorList>
    </citation>
    <scope>NUCLEOTIDE SEQUENCE</scope>
    <source>
        <strain evidence="1">30M1</strain>
    </source>
</reference>
<evidence type="ECO:0000313" key="1">
    <source>
        <dbReference type="EMBL" id="KAF3009580.1"/>
    </source>
</evidence>
<dbReference type="EMBL" id="SWKU01000002">
    <property type="protein sequence ID" value="KAF3009580.1"/>
    <property type="molecule type" value="Genomic_DNA"/>
</dbReference>
<dbReference type="AlphaFoldDB" id="A0A9P4TM93"/>
<accession>A0A9P4TM93</accession>
<keyword evidence="2" id="KW-1185">Reference proteome</keyword>
<evidence type="ECO:0000313" key="2">
    <source>
        <dbReference type="Proteomes" id="UP000801428"/>
    </source>
</evidence>
<sequence>MIMHSIRRTCQSALRNSHGFGGQCNVSRRAFSRSVARSKASIDDYSGGLPVFLEPSSPELSSLLATINSQVLLPEHLTKDQKRLVYKQKYQAKLETEPVEVTIGDVTLPLVPLDRNTLPNRLNSLRDVTNKAQTTADWENVVRVLEGFHSAGIAVKPEWQEMVVRKLIEKGHHNIVLKALQRVKATGLRLSNYHVTYTVLKGAHDRAAESDWDAEETAKALRYSRLVAELMEEEEHLAQPTKLPLSEGQSRSDWRSRPFVVAVPTELAAVAAQKHSGNVDVVKTLASRLVYALKQDVDTALDSVAASSTKSEADFKTKTIQRNAFHAHCSRLLELLVVSNALRTSQAVLGAEMPLAAEAAEHQGRIRKVMDEGLQALPKLQNRGGQVFQSPYPAYLKEQLEKVQA</sequence>
<name>A0A9P4TM93_CURKU</name>